<dbReference type="PANTHER" id="PTHR42815">
    <property type="entry name" value="FAD-BINDING, PUTATIVE (AFU_ORTHOLOGUE AFUA_6G07600)-RELATED"/>
    <property type="match status" value="1"/>
</dbReference>
<accession>A0ABX5LYN9</accession>
<dbReference type="Proteomes" id="UP000248090">
    <property type="component" value="Unassembled WGS sequence"/>
</dbReference>
<evidence type="ECO:0008006" key="3">
    <source>
        <dbReference type="Google" id="ProtNLM"/>
    </source>
</evidence>
<dbReference type="EMBL" id="LAPT01000078">
    <property type="protein sequence ID" value="PXF30298.1"/>
    <property type="molecule type" value="Genomic_DNA"/>
</dbReference>
<gene>
    <name evidence="1" type="ORF">WH50_15925</name>
</gene>
<proteinExistence type="predicted"/>
<organism evidence="1 2">
    <name type="scientific">Pokkaliibacter plantistimulans</name>
    <dbReference type="NCBI Taxonomy" id="1635171"/>
    <lineage>
        <taxon>Bacteria</taxon>
        <taxon>Pseudomonadati</taxon>
        <taxon>Pseudomonadota</taxon>
        <taxon>Gammaproteobacteria</taxon>
        <taxon>Oceanospirillales</taxon>
        <taxon>Balneatrichaceae</taxon>
        <taxon>Pokkaliibacter</taxon>
    </lineage>
</organism>
<dbReference type="Gene3D" id="2.30.110.10">
    <property type="entry name" value="Electron Transport, Fmn-binding Protein, Chain A"/>
    <property type="match status" value="1"/>
</dbReference>
<name>A0ABX5LYN9_9GAMM</name>
<protein>
    <recommendedName>
        <fullName evidence="3">Pyridoxamine 5'-phosphate oxidase putative domain-containing protein</fullName>
    </recommendedName>
</protein>
<dbReference type="PANTHER" id="PTHR42815:SF2">
    <property type="entry name" value="FAD-BINDING, PUTATIVE (AFU_ORTHOLOGUE AFUA_6G07600)-RELATED"/>
    <property type="match status" value="1"/>
</dbReference>
<sequence>MNNENPSTLSGGQIMTTDVWHPGEQQLQASIGMQERLASVGQQVLRDYLTEQLRSFFPLLPFVVAAAADEDGWPWASLWQGQPGFVSSPDPQQLHIAAVLSPDDPLAPWLDAGQGLGLLGIELGTRRRNRVNGVVQSYGPHRIELHVEQAFGNCPRFIQQRLPLPPLPAATSAQVEELPALDAAARRLISHADTFFVASHAGSGASREGHLQMDVSHRGGPPGFVRIKGDCLLIPDYAGNRYFNTLGNLLLQPRCGLLFIDFERGDLLHVQGEVEILLPDSASHRQRIAALPGAERLWQLRVHRVLRRSRALAQPWQLLAFSPASQAIATGQ</sequence>
<dbReference type="SUPFAM" id="SSF50475">
    <property type="entry name" value="FMN-binding split barrel"/>
    <property type="match status" value="1"/>
</dbReference>
<evidence type="ECO:0000313" key="2">
    <source>
        <dbReference type="Proteomes" id="UP000248090"/>
    </source>
</evidence>
<dbReference type="InterPro" id="IPR012349">
    <property type="entry name" value="Split_barrel_FMN-bd"/>
</dbReference>
<keyword evidence="2" id="KW-1185">Reference proteome</keyword>
<reference evidence="1 2" key="1">
    <citation type="submission" date="2015-03" db="EMBL/GenBank/DDBJ databases">
        <authorList>
            <person name="Krishnan R."/>
            <person name="Midha S."/>
            <person name="Patil P.B."/>
            <person name="Rameshkumar N."/>
        </authorList>
    </citation>
    <scope>NUCLEOTIDE SEQUENCE [LARGE SCALE GENOMIC DNA]</scope>
    <source>
        <strain evidence="1 2">L1E11</strain>
    </source>
</reference>
<evidence type="ECO:0000313" key="1">
    <source>
        <dbReference type="EMBL" id="PXF30298.1"/>
    </source>
</evidence>
<comment type="caution">
    <text evidence="1">The sequence shown here is derived from an EMBL/GenBank/DDBJ whole genome shotgun (WGS) entry which is preliminary data.</text>
</comment>